<feature type="transmembrane region" description="Helical" evidence="5">
    <location>
        <begin position="240"/>
        <end position="258"/>
    </location>
</feature>
<keyword evidence="10" id="KW-1185">Reference proteome</keyword>
<organism evidence="9 10">
    <name type="scientific">Brevibacillus fluminis</name>
    <dbReference type="NCBI Taxonomy" id="511487"/>
    <lineage>
        <taxon>Bacteria</taxon>
        <taxon>Bacillati</taxon>
        <taxon>Bacillota</taxon>
        <taxon>Bacilli</taxon>
        <taxon>Bacillales</taxon>
        <taxon>Paenibacillaceae</taxon>
        <taxon>Brevibacillus</taxon>
    </lineage>
</organism>
<feature type="transmembrane region" description="Helical" evidence="5">
    <location>
        <begin position="338"/>
        <end position="361"/>
    </location>
</feature>
<dbReference type="InterPro" id="IPR002810">
    <property type="entry name" value="NfeD-like_C"/>
</dbReference>
<dbReference type="PANTHER" id="PTHR33507:SF3">
    <property type="entry name" value="INNER MEMBRANE PROTEIN YBBJ"/>
    <property type="match status" value="1"/>
</dbReference>
<feature type="domain" description="NfeD-like C-terminal" evidence="6">
    <location>
        <begin position="388"/>
        <end position="441"/>
    </location>
</feature>
<dbReference type="Pfam" id="PF24961">
    <property type="entry name" value="NfeD_membrane"/>
    <property type="match status" value="1"/>
</dbReference>
<dbReference type="InterPro" id="IPR056738">
    <property type="entry name" value="NfeD1b_N"/>
</dbReference>
<protein>
    <submittedName>
        <fullName evidence="9">Nodulation protein NfeD</fullName>
    </submittedName>
</protein>
<evidence type="ECO:0000259" key="7">
    <source>
        <dbReference type="Pfam" id="PF24961"/>
    </source>
</evidence>
<evidence type="ECO:0000256" key="2">
    <source>
        <dbReference type="ARBA" id="ARBA00022692"/>
    </source>
</evidence>
<name>A0A3M8D3L4_9BACL</name>
<dbReference type="InterPro" id="IPR052165">
    <property type="entry name" value="Membrane_assoc_protease"/>
</dbReference>
<dbReference type="OrthoDB" id="9806253at2"/>
<keyword evidence="2 5" id="KW-0812">Transmembrane</keyword>
<dbReference type="Pfam" id="PF01957">
    <property type="entry name" value="NfeD"/>
    <property type="match status" value="1"/>
</dbReference>
<feature type="domain" description="NfeD1b N-terminal" evidence="8">
    <location>
        <begin position="41"/>
        <end position="225"/>
    </location>
</feature>
<dbReference type="Gene3D" id="3.90.226.10">
    <property type="entry name" value="2-enoyl-CoA Hydratase, Chain A, domain 1"/>
    <property type="match status" value="1"/>
</dbReference>
<dbReference type="InterPro" id="IPR056739">
    <property type="entry name" value="NfeD_membrane"/>
</dbReference>
<dbReference type="GO" id="GO:0005886">
    <property type="term" value="C:plasma membrane"/>
    <property type="evidence" value="ECO:0007669"/>
    <property type="project" value="TreeGrafter"/>
</dbReference>
<dbReference type="InterPro" id="IPR012340">
    <property type="entry name" value="NA-bd_OB-fold"/>
</dbReference>
<sequence>MYDTKRTARRSRLIGWLSLVALLFVGLAYSQAGYAAEYKKVVRIPVDQGIERGLESFLERAFATAEKQGADLVILDINTPGGEVNAADQIGALVRQAPMHVIAFIDNQAFSAGTYIALNANEIVMTPGASIGAAAPIDRAGNTADIKTISAWSEKMEAAAKLNHRNPDIARAMVEVETEFPGIKPKGTVLSLEAQHAKQVGYADRLVANEAALFQALGVSQDQVTDITPTLGEKVARIVTSPYVMSLLLVIGLVGLAIELIVPGFGIAGTIGICAFALYFFGHVIAGFASGIHIALFVIGVLMLIMEIFLPGGIVGTLGVISMVSGLVLAAYDTEQGLASLGIAALITAVVIVVLVKYLGVRGMWSKFILKTEQSKESGYVAPRDQSSLIGKEGIAITPMHPSGMIRIDGKRIDAVSVGGFIKAGTPICVIQVEGTRIVVQEQEQ</sequence>
<proteinExistence type="predicted"/>
<evidence type="ECO:0000256" key="1">
    <source>
        <dbReference type="ARBA" id="ARBA00004141"/>
    </source>
</evidence>
<dbReference type="PANTHER" id="PTHR33507">
    <property type="entry name" value="INNER MEMBRANE PROTEIN YBBJ"/>
    <property type="match status" value="1"/>
</dbReference>
<dbReference type="EMBL" id="RHHQ01000020">
    <property type="protein sequence ID" value="RNB82289.1"/>
    <property type="molecule type" value="Genomic_DNA"/>
</dbReference>
<dbReference type="Gene3D" id="2.40.50.140">
    <property type="entry name" value="Nucleic acid-binding proteins"/>
    <property type="match status" value="1"/>
</dbReference>
<gene>
    <name evidence="9" type="ORF">EDM56_23475</name>
</gene>
<evidence type="ECO:0000256" key="3">
    <source>
        <dbReference type="ARBA" id="ARBA00022989"/>
    </source>
</evidence>
<dbReference type="Pfam" id="PF25145">
    <property type="entry name" value="NfeD1b_N"/>
    <property type="match status" value="1"/>
</dbReference>
<accession>A0A3M8D3L4</accession>
<evidence type="ECO:0000259" key="8">
    <source>
        <dbReference type="Pfam" id="PF25145"/>
    </source>
</evidence>
<evidence type="ECO:0000313" key="9">
    <source>
        <dbReference type="EMBL" id="RNB82289.1"/>
    </source>
</evidence>
<evidence type="ECO:0000256" key="4">
    <source>
        <dbReference type="ARBA" id="ARBA00023136"/>
    </source>
</evidence>
<comment type="caution">
    <text evidence="9">The sequence shown here is derived from an EMBL/GenBank/DDBJ whole genome shotgun (WGS) entry which is preliminary data.</text>
</comment>
<evidence type="ECO:0000313" key="10">
    <source>
        <dbReference type="Proteomes" id="UP000271031"/>
    </source>
</evidence>
<dbReference type="AlphaFoldDB" id="A0A3M8D3L4"/>
<evidence type="ECO:0000256" key="5">
    <source>
        <dbReference type="SAM" id="Phobius"/>
    </source>
</evidence>
<dbReference type="SUPFAM" id="SSF141322">
    <property type="entry name" value="NfeD domain-like"/>
    <property type="match status" value="1"/>
</dbReference>
<comment type="subcellular location">
    <subcellularLocation>
        <location evidence="1">Membrane</location>
        <topology evidence="1">Multi-pass membrane protein</topology>
    </subcellularLocation>
</comment>
<dbReference type="SUPFAM" id="SSF52096">
    <property type="entry name" value="ClpP/crotonase"/>
    <property type="match status" value="1"/>
</dbReference>
<evidence type="ECO:0000259" key="6">
    <source>
        <dbReference type="Pfam" id="PF01957"/>
    </source>
</evidence>
<dbReference type="CDD" id="cd07021">
    <property type="entry name" value="Clp_protease_NfeD_like"/>
    <property type="match status" value="1"/>
</dbReference>
<dbReference type="RefSeq" id="WP_122920367.1">
    <property type="nucleotide sequence ID" value="NZ_RHHQ01000020.1"/>
</dbReference>
<reference evidence="9 10" key="1">
    <citation type="submission" date="2018-10" db="EMBL/GenBank/DDBJ databases">
        <title>Phylogenomics of Brevibacillus.</title>
        <authorList>
            <person name="Dunlap C."/>
        </authorList>
    </citation>
    <scope>NUCLEOTIDE SEQUENCE [LARGE SCALE GENOMIC DNA]</scope>
    <source>
        <strain evidence="9 10">JCM 15716</strain>
    </source>
</reference>
<dbReference type="InterPro" id="IPR029045">
    <property type="entry name" value="ClpP/crotonase-like_dom_sf"/>
</dbReference>
<keyword evidence="4 5" id="KW-0472">Membrane</keyword>
<dbReference type="Proteomes" id="UP000271031">
    <property type="component" value="Unassembled WGS sequence"/>
</dbReference>
<feature type="domain" description="NfeD integral membrane" evidence="7">
    <location>
        <begin position="244"/>
        <end position="357"/>
    </location>
</feature>
<feature type="transmembrane region" description="Helical" evidence="5">
    <location>
        <begin position="313"/>
        <end position="332"/>
    </location>
</feature>
<keyword evidence="3 5" id="KW-1133">Transmembrane helix</keyword>